<organism evidence="2 3">
    <name type="scientific">Verticillium dahliae (strain VdLs.17 / ATCC MYA-4575 / FGSC 10137)</name>
    <name type="common">Verticillium wilt</name>
    <dbReference type="NCBI Taxonomy" id="498257"/>
    <lineage>
        <taxon>Eukaryota</taxon>
        <taxon>Fungi</taxon>
        <taxon>Dikarya</taxon>
        <taxon>Ascomycota</taxon>
        <taxon>Pezizomycotina</taxon>
        <taxon>Sordariomycetes</taxon>
        <taxon>Hypocreomycetidae</taxon>
        <taxon>Glomerellales</taxon>
        <taxon>Plectosphaerellaceae</taxon>
        <taxon>Verticillium</taxon>
    </lineage>
</organism>
<reference evidence="3" key="2">
    <citation type="journal article" date="2011" name="PLoS Pathog.">
        <title>Comparative genomics yields insights into niche adaptation of plant vascular wilt pathogens.</title>
        <authorList>
            <person name="Klosterman S.J."/>
            <person name="Subbarao K.V."/>
            <person name="Kang S."/>
            <person name="Veronese P."/>
            <person name="Gold S.E."/>
            <person name="Thomma B.P.H.J."/>
            <person name="Chen Z."/>
            <person name="Henrissat B."/>
            <person name="Lee Y.-H."/>
            <person name="Park J."/>
            <person name="Garcia-Pedrajas M.D."/>
            <person name="Barbara D.J."/>
            <person name="Anchieta A."/>
            <person name="de Jonge R."/>
            <person name="Santhanam P."/>
            <person name="Maruthachalam K."/>
            <person name="Atallah Z."/>
            <person name="Amyotte S.G."/>
            <person name="Paz Z."/>
            <person name="Inderbitzin P."/>
            <person name="Hayes R.J."/>
            <person name="Heiman D.I."/>
            <person name="Young S."/>
            <person name="Zeng Q."/>
            <person name="Engels R."/>
            <person name="Galagan J."/>
            <person name="Cuomo C.A."/>
            <person name="Dobinson K.F."/>
            <person name="Ma L.-J."/>
        </authorList>
    </citation>
    <scope>NUCLEOTIDE SEQUENCE [LARGE SCALE GENOMIC DNA]</scope>
    <source>
        <strain evidence="3">VdLs.17 / ATCC MYA-4575 / FGSC 10137</strain>
    </source>
</reference>
<evidence type="ECO:0000256" key="1">
    <source>
        <dbReference type="SAM" id="MobiDB-lite"/>
    </source>
</evidence>
<dbReference type="AlphaFoldDB" id="G2X9K4"/>
<feature type="region of interest" description="Disordered" evidence="1">
    <location>
        <begin position="130"/>
        <end position="156"/>
    </location>
</feature>
<dbReference type="Proteomes" id="UP000001611">
    <property type="component" value="Unassembled WGS sequence"/>
</dbReference>
<protein>
    <submittedName>
        <fullName evidence="2">Uncharacterized protein</fullName>
    </submittedName>
</protein>
<dbReference type="RefSeq" id="XP_009657835.1">
    <property type="nucleotide sequence ID" value="XM_009659540.1"/>
</dbReference>
<dbReference type="KEGG" id="vda:VDAG_06836"/>
<dbReference type="GeneID" id="20708299"/>
<name>G2X9K4_VERDV</name>
<proteinExistence type="predicted"/>
<sequence length="156" mass="17589">MAAPEMTDMALLLSRYHDKFPADFQAELTGLIESADHYDLFKRIEDLIAAHKLDDLLSREDNLRRALCELYGTRHPWLATADLGAAAWQREQERALAAFRERAAGVSRDMAQYEHELRVARAHVAKFWPPAAQPRSPGRRRKVPLAPSMGGGGRRG</sequence>
<accession>G2X9K4</accession>
<keyword evidence="3" id="KW-1185">Reference proteome</keyword>
<gene>
    <name evidence="2" type="ORF">VDAG_06836</name>
</gene>
<dbReference type="HOGENOM" id="CLU_1688096_0_0_1"/>
<dbReference type="EMBL" id="DS572708">
    <property type="protein sequence ID" value="EGY15672.1"/>
    <property type="molecule type" value="Genomic_DNA"/>
</dbReference>
<dbReference type="InParanoid" id="G2X9K4"/>
<evidence type="ECO:0000313" key="3">
    <source>
        <dbReference type="Proteomes" id="UP000001611"/>
    </source>
</evidence>
<dbReference type="STRING" id="498257.G2X9K4"/>
<evidence type="ECO:0000313" key="2">
    <source>
        <dbReference type="EMBL" id="EGY15672.1"/>
    </source>
</evidence>
<reference evidence="2 3" key="1">
    <citation type="submission" date="2008-03" db="EMBL/GenBank/DDBJ databases">
        <title>The Genome Sequence of Verticillium dahliae VdLs.17.</title>
        <authorList>
            <consortium name="The Broad Institute Genome Sequencing Platform"/>
            <person name="Ma L.-J.J."/>
            <person name="Klosterman S.J."/>
            <person name="Subbarao K."/>
            <person name="Dobinson K."/>
            <person name="Veronese P."/>
            <person name="Kang S."/>
            <person name="Gold S.E."/>
            <person name="Young S."/>
            <person name="Jaffe D."/>
            <person name="Gnerre S."/>
            <person name="Berlin A."/>
            <person name="Heiman D."/>
            <person name="Hepburn T."/>
            <person name="Sykes S."/>
            <person name="Alvarado L."/>
            <person name="Kodira C.D."/>
            <person name="Lander E."/>
            <person name="Galagan J."/>
            <person name="Nusbaum C."/>
            <person name="Birren B."/>
        </authorList>
    </citation>
    <scope>NUCLEOTIDE SEQUENCE [LARGE SCALE GENOMIC DNA]</scope>
    <source>
        <strain evidence="3">VdLs.17 / ATCC MYA-4575 / FGSC 10137</strain>
    </source>
</reference>